<evidence type="ECO:0000313" key="4">
    <source>
        <dbReference type="Proteomes" id="UP000520814"/>
    </source>
</evidence>
<comment type="caution">
    <text evidence="3">The sequence shown here is derived from an EMBL/GenBank/DDBJ whole genome shotgun (WGS) entry which is preliminary data.</text>
</comment>
<dbReference type="RefSeq" id="WP_184193243.1">
    <property type="nucleotide sequence ID" value="NZ_JACHGW010000001.1"/>
</dbReference>
<accession>A0A7W9SN22</accession>
<dbReference type="InterPro" id="IPR011042">
    <property type="entry name" value="6-blade_b-propeller_TolB-like"/>
</dbReference>
<proteinExistence type="inferred from homology"/>
<dbReference type="EMBL" id="JACHGW010000001">
    <property type="protein sequence ID" value="MBB6049646.1"/>
    <property type="molecule type" value="Genomic_DNA"/>
</dbReference>
<evidence type="ECO:0000256" key="1">
    <source>
        <dbReference type="ARBA" id="ARBA00009820"/>
    </source>
</evidence>
<keyword evidence="4" id="KW-1185">Reference proteome</keyword>
<dbReference type="Proteomes" id="UP000520814">
    <property type="component" value="Unassembled WGS sequence"/>
</dbReference>
<evidence type="ECO:0000313" key="3">
    <source>
        <dbReference type="EMBL" id="MBB6049646.1"/>
    </source>
</evidence>
<reference evidence="3 4" key="1">
    <citation type="submission" date="2020-08" db="EMBL/GenBank/DDBJ databases">
        <title>Genomic Encyclopedia of Type Strains, Phase IV (KMG-IV): sequencing the most valuable type-strain genomes for metagenomic binning, comparative biology and taxonomic classification.</title>
        <authorList>
            <person name="Goeker M."/>
        </authorList>
    </citation>
    <scope>NUCLEOTIDE SEQUENCE [LARGE SCALE GENOMIC DNA]</scope>
    <source>
        <strain evidence="3 4">DSM 23562</strain>
    </source>
</reference>
<feature type="chain" id="PRO_5030816179" evidence="2">
    <location>
        <begin position="19"/>
        <end position="357"/>
    </location>
</feature>
<dbReference type="AlphaFoldDB" id="A0A7W9SN22"/>
<protein>
    <submittedName>
        <fullName evidence="3">Tol biopolymer transport system component</fullName>
    </submittedName>
</protein>
<feature type="signal peptide" evidence="2">
    <location>
        <begin position="1"/>
        <end position="18"/>
    </location>
</feature>
<comment type="similarity">
    <text evidence="1">Belongs to the TolB family.</text>
</comment>
<dbReference type="SUPFAM" id="SSF75011">
    <property type="entry name" value="3-carboxy-cis,cis-mucoante lactonizing enzyme"/>
    <property type="match status" value="1"/>
</dbReference>
<evidence type="ECO:0000256" key="2">
    <source>
        <dbReference type="SAM" id="SignalP"/>
    </source>
</evidence>
<name>A0A7W9SN22_ARMRO</name>
<dbReference type="PANTHER" id="PTHR36842:SF1">
    <property type="entry name" value="PROTEIN TOLB"/>
    <property type="match status" value="1"/>
</dbReference>
<organism evidence="3 4">
    <name type="scientific">Armatimonas rosea</name>
    <dbReference type="NCBI Taxonomy" id="685828"/>
    <lineage>
        <taxon>Bacteria</taxon>
        <taxon>Bacillati</taxon>
        <taxon>Armatimonadota</taxon>
        <taxon>Armatimonadia</taxon>
        <taxon>Armatimonadales</taxon>
        <taxon>Armatimonadaceae</taxon>
        <taxon>Armatimonas</taxon>
    </lineage>
</organism>
<keyword evidence="2" id="KW-0732">Signal</keyword>
<dbReference type="Gene3D" id="2.120.10.30">
    <property type="entry name" value="TolB, C-terminal domain"/>
    <property type="match status" value="3"/>
</dbReference>
<dbReference type="Pfam" id="PF07676">
    <property type="entry name" value="PD40"/>
    <property type="match status" value="5"/>
</dbReference>
<sequence length="357" mass="39703">MRTFGTVFVACLATWALAQPPAGEGPLPELLDSREGHLKNVRQLTAGGDNAEAYWSFDGKQIVFQYTKGGGEPDQIYTMRPDGSKKTLVSTGKGRCTCSYFLKNGKEVIFASTHAYSPATPPEPDRSQGYVWPIYPYYAIYKANTDGKNLRPLFPAKVEPGKECGYNAEATVSPDGKRIIFTSTRDGDLELYSMKTDGTDLKRLTNRVGYDGGAYYSPDNKKIVWRASALPDEKAVEDYKRLLKQNLVRPTSMELWVANADGKNAKQVTHNGAANFAPFFTPDGKKIIFASNIGDPKRRIFELYLINLDGTGMERVTYGGQFDSFPMFSPNGKQLLWASNRHGKGHETNIFIADWVK</sequence>
<dbReference type="InterPro" id="IPR011659">
    <property type="entry name" value="WD40"/>
</dbReference>
<dbReference type="PANTHER" id="PTHR36842">
    <property type="entry name" value="PROTEIN TOLB HOMOLOG"/>
    <property type="match status" value="1"/>
</dbReference>
<gene>
    <name evidence="3" type="ORF">HNQ39_001408</name>
</gene>